<feature type="transmembrane region" description="Helical" evidence="2">
    <location>
        <begin position="193"/>
        <end position="216"/>
    </location>
</feature>
<feature type="compositionally biased region" description="Low complexity" evidence="1">
    <location>
        <begin position="53"/>
        <end position="63"/>
    </location>
</feature>
<dbReference type="Proteomes" id="UP000696573">
    <property type="component" value="Unassembled WGS sequence"/>
</dbReference>
<dbReference type="EMBL" id="CABFNQ020000732">
    <property type="protein sequence ID" value="CAH0028416.1"/>
    <property type="molecule type" value="Genomic_DNA"/>
</dbReference>
<sequence>MKLRLLTARDSSSNVAPTVDIVMPNSENNNIVTRSVADEKPAMNQETTVAKSEANNEPTATEAEQTKPATIEQPVVTEEPKTSKQPAATTEQPITTAAPSQTTNQQSIISVPTTQLYTTQSIVAVIPTYIYTDPEAPCFLMSGHATRYTTPDWYTALPISVQDSYSADAASATDFCTTTPKPIPQAPKGLPSWLVGAAVGGAAGGTLLISVIVLLIKHRCQSRGDKRNGLSGEARITLQSRM</sequence>
<keyword evidence="2" id="KW-0472">Membrane</keyword>
<name>A0A9N9VST4_9HYPO</name>
<gene>
    <name evidence="3" type="ORF">CRHIZ90672A_00010662</name>
</gene>
<dbReference type="AlphaFoldDB" id="A0A9N9VST4"/>
<comment type="caution">
    <text evidence="3">The sequence shown here is derived from an EMBL/GenBank/DDBJ whole genome shotgun (WGS) entry which is preliminary data.</text>
</comment>
<accession>A0A9N9VST4</accession>
<evidence type="ECO:0000256" key="2">
    <source>
        <dbReference type="SAM" id="Phobius"/>
    </source>
</evidence>
<evidence type="ECO:0000313" key="3">
    <source>
        <dbReference type="EMBL" id="CAH0028416.1"/>
    </source>
</evidence>
<evidence type="ECO:0000256" key="1">
    <source>
        <dbReference type="SAM" id="MobiDB-lite"/>
    </source>
</evidence>
<keyword evidence="4" id="KW-1185">Reference proteome</keyword>
<feature type="compositionally biased region" description="Polar residues" evidence="1">
    <location>
        <begin position="83"/>
        <end position="105"/>
    </location>
</feature>
<evidence type="ECO:0000313" key="4">
    <source>
        <dbReference type="Proteomes" id="UP000696573"/>
    </source>
</evidence>
<protein>
    <submittedName>
        <fullName evidence="3">Uncharacterized protein</fullName>
    </submittedName>
</protein>
<organism evidence="3 4">
    <name type="scientific">Clonostachys rhizophaga</name>
    <dbReference type="NCBI Taxonomy" id="160324"/>
    <lineage>
        <taxon>Eukaryota</taxon>
        <taxon>Fungi</taxon>
        <taxon>Dikarya</taxon>
        <taxon>Ascomycota</taxon>
        <taxon>Pezizomycotina</taxon>
        <taxon>Sordariomycetes</taxon>
        <taxon>Hypocreomycetidae</taxon>
        <taxon>Hypocreales</taxon>
        <taxon>Bionectriaceae</taxon>
        <taxon>Clonostachys</taxon>
    </lineage>
</organism>
<keyword evidence="2" id="KW-1133">Transmembrane helix</keyword>
<proteinExistence type="predicted"/>
<feature type="non-terminal residue" evidence="3">
    <location>
        <position position="242"/>
    </location>
</feature>
<feature type="region of interest" description="Disordered" evidence="1">
    <location>
        <begin position="35"/>
        <end position="105"/>
    </location>
</feature>
<reference evidence="3" key="1">
    <citation type="submission" date="2021-10" db="EMBL/GenBank/DDBJ databases">
        <authorList>
            <person name="Piombo E."/>
        </authorList>
    </citation>
    <scope>NUCLEOTIDE SEQUENCE</scope>
</reference>
<keyword evidence="2" id="KW-0812">Transmembrane</keyword>